<sequence>MAGYLFLVVPAIFISLLLSKSPFMMSSNPRSEKLWADAPMALIPTPQYVTKKTDLFTTGATHMCLLHNSILRGYNSIYNQANGIQEADKADFIGYSQAWFKFVKSHHDDEEVSLFPKIEDLLKDKDVFAGTHKEHESFLGGLGEFNKYLSSLSSPSDFSGTKLQEIMKTFEGAFQNHFHSEIRTIANLADHPNAPKEGTPEAANASLTFKTWGKSTVTKAGTADVVPFFLLNLDRTAEEGMWANWPPMPAPIKWGLINIAGAWHWGWWKFASCDASGHPRELYALQTVQLEDKPKAEL</sequence>
<evidence type="ECO:0000313" key="1">
    <source>
        <dbReference type="EMBL" id="KAL0935538.1"/>
    </source>
</evidence>
<proteinExistence type="predicted"/>
<dbReference type="Proteomes" id="UP000805649">
    <property type="component" value="Unassembled WGS sequence"/>
</dbReference>
<gene>
    <name evidence="1" type="ORF">CTRU02_210129</name>
</gene>
<name>A0ACC3YUA9_COLTU</name>
<protein>
    <submittedName>
        <fullName evidence="1">HemerythrinHHE cation binding domain-containing protein</fullName>
    </submittedName>
</protein>
<comment type="caution">
    <text evidence="1">The sequence shown here is derived from an EMBL/GenBank/DDBJ whole genome shotgun (WGS) entry which is preliminary data.</text>
</comment>
<accession>A0ACC3YUA9</accession>
<reference evidence="1 2" key="1">
    <citation type="journal article" date="2020" name="Phytopathology">
        <title>Genome Sequence Resources of Colletotrichum truncatum, C. plurivorum, C. musicola, and C. sojae: Four Species Pathogenic to Soybean (Glycine max).</title>
        <authorList>
            <person name="Rogerio F."/>
            <person name="Boufleur T.R."/>
            <person name="Ciampi-Guillardi M."/>
            <person name="Sukno S.A."/>
            <person name="Thon M.R."/>
            <person name="Massola Junior N.S."/>
            <person name="Baroncelli R."/>
        </authorList>
    </citation>
    <scope>NUCLEOTIDE SEQUENCE [LARGE SCALE GENOMIC DNA]</scope>
    <source>
        <strain evidence="1 2">CMES1059</strain>
    </source>
</reference>
<organism evidence="1 2">
    <name type="scientific">Colletotrichum truncatum</name>
    <name type="common">Anthracnose fungus</name>
    <name type="synonym">Colletotrichum capsici</name>
    <dbReference type="NCBI Taxonomy" id="5467"/>
    <lineage>
        <taxon>Eukaryota</taxon>
        <taxon>Fungi</taxon>
        <taxon>Dikarya</taxon>
        <taxon>Ascomycota</taxon>
        <taxon>Pezizomycotina</taxon>
        <taxon>Sordariomycetes</taxon>
        <taxon>Hypocreomycetidae</taxon>
        <taxon>Glomerellales</taxon>
        <taxon>Glomerellaceae</taxon>
        <taxon>Colletotrichum</taxon>
        <taxon>Colletotrichum truncatum species complex</taxon>
    </lineage>
</organism>
<dbReference type="EMBL" id="VUJX02000006">
    <property type="protein sequence ID" value="KAL0935538.1"/>
    <property type="molecule type" value="Genomic_DNA"/>
</dbReference>
<keyword evidence="2" id="KW-1185">Reference proteome</keyword>
<evidence type="ECO:0000313" key="2">
    <source>
        <dbReference type="Proteomes" id="UP000805649"/>
    </source>
</evidence>